<evidence type="ECO:0000313" key="3">
    <source>
        <dbReference type="Proteomes" id="UP000530660"/>
    </source>
</evidence>
<keyword evidence="1" id="KW-1133">Transmembrane helix</keyword>
<dbReference type="EMBL" id="VWRR01000002">
    <property type="protein sequence ID" value="KAF6004944.1"/>
    <property type="molecule type" value="Genomic_DNA"/>
</dbReference>
<dbReference type="Pfam" id="PF08592">
    <property type="entry name" value="Anthrone_oxy"/>
    <property type="match status" value="1"/>
</dbReference>
<keyword evidence="1" id="KW-0472">Membrane</keyword>
<evidence type="ECO:0008006" key="4">
    <source>
        <dbReference type="Google" id="ProtNLM"/>
    </source>
</evidence>
<name>A0A7J7IQV7_9RHOD</name>
<feature type="transmembrane region" description="Helical" evidence="1">
    <location>
        <begin position="82"/>
        <end position="102"/>
    </location>
</feature>
<dbReference type="PANTHER" id="PTHR36535:SF1">
    <property type="entry name" value="DUF1772 DOMAIN-CONTAINING PROTEIN"/>
    <property type="match status" value="1"/>
</dbReference>
<organism evidence="2 3">
    <name type="scientific">Cyanidiococcus yangmingshanensis</name>
    <dbReference type="NCBI Taxonomy" id="2690220"/>
    <lineage>
        <taxon>Eukaryota</taxon>
        <taxon>Rhodophyta</taxon>
        <taxon>Bangiophyceae</taxon>
        <taxon>Cyanidiales</taxon>
        <taxon>Cyanidiaceae</taxon>
        <taxon>Cyanidiococcus</taxon>
    </lineage>
</organism>
<evidence type="ECO:0000256" key="1">
    <source>
        <dbReference type="SAM" id="Phobius"/>
    </source>
</evidence>
<feature type="transmembrane region" description="Helical" evidence="1">
    <location>
        <begin position="6"/>
        <end position="28"/>
    </location>
</feature>
<dbReference type="OrthoDB" id="5954308at2759"/>
<feature type="transmembrane region" description="Helical" evidence="1">
    <location>
        <begin position="131"/>
        <end position="149"/>
    </location>
</feature>
<keyword evidence="1" id="KW-0812">Transmembrane</keyword>
<protein>
    <recommendedName>
        <fullName evidence="4">DUF1772 domain-containing protein</fullName>
    </recommendedName>
</protein>
<sequence>MASMAALQLAQFFASLTCAVFTGAALYVSLVEHPARMGCGTLVDATQWAPSYKRATVMQAPLAALSTVFGITAWLASAEKGWLVGALLVGAVIPFTLIAIMPTNKRLLLPGRDLSSAETARLLRRWAKLHAVRSVLSISALVVYLFLLARL</sequence>
<proteinExistence type="predicted"/>
<reference evidence="2 3" key="1">
    <citation type="journal article" date="2020" name="J. Phycol.">
        <title>Comparative genome analysis reveals Cyanidiococcus gen. nov., a new extremophilic red algal genus sister to Cyanidioschyzon (Cyanidioschyzonaceae, Rhodophyta).</title>
        <authorList>
            <person name="Liu S.-L."/>
            <person name="Chiang Y.-R."/>
            <person name="Yoon H.S."/>
            <person name="Fu H.-Y."/>
        </authorList>
    </citation>
    <scope>NUCLEOTIDE SEQUENCE [LARGE SCALE GENOMIC DNA]</scope>
    <source>
        <strain evidence="2 3">THAL066</strain>
    </source>
</reference>
<keyword evidence="3" id="KW-1185">Reference proteome</keyword>
<feature type="transmembrane region" description="Helical" evidence="1">
    <location>
        <begin position="57"/>
        <end position="76"/>
    </location>
</feature>
<comment type="caution">
    <text evidence="2">The sequence shown here is derived from an EMBL/GenBank/DDBJ whole genome shotgun (WGS) entry which is preliminary data.</text>
</comment>
<evidence type="ECO:0000313" key="2">
    <source>
        <dbReference type="EMBL" id="KAF6004944.1"/>
    </source>
</evidence>
<gene>
    <name evidence="2" type="ORF">F1559_004377</name>
</gene>
<dbReference type="InterPro" id="IPR013901">
    <property type="entry name" value="Anthrone_oxy"/>
</dbReference>
<dbReference type="AlphaFoldDB" id="A0A7J7IQV7"/>
<accession>A0A7J7IQV7</accession>
<dbReference type="PANTHER" id="PTHR36535">
    <property type="entry name" value="YALI0E30327P"/>
    <property type="match status" value="1"/>
</dbReference>
<dbReference type="Proteomes" id="UP000530660">
    <property type="component" value="Unassembled WGS sequence"/>
</dbReference>